<evidence type="ECO:0000313" key="7">
    <source>
        <dbReference type="Proteomes" id="UP000024816"/>
    </source>
</evidence>
<evidence type="ECO:0000256" key="1">
    <source>
        <dbReference type="ARBA" id="ARBA00023015"/>
    </source>
</evidence>
<keyword evidence="2 4" id="KW-0238">DNA-binding</keyword>
<dbReference type="GO" id="GO:0000976">
    <property type="term" value="F:transcription cis-regulatory region binding"/>
    <property type="evidence" value="ECO:0007669"/>
    <property type="project" value="TreeGrafter"/>
</dbReference>
<dbReference type="Gene3D" id="1.10.357.10">
    <property type="entry name" value="Tetracycline Repressor, domain 2"/>
    <property type="match status" value="1"/>
</dbReference>
<dbReference type="Proteomes" id="UP000024816">
    <property type="component" value="Unassembled WGS sequence"/>
</dbReference>
<dbReference type="STRING" id="1280952.HJA_15319"/>
<dbReference type="EMBL" id="ARYJ01000013">
    <property type="protein sequence ID" value="KCZ86534.1"/>
    <property type="molecule type" value="Genomic_DNA"/>
</dbReference>
<evidence type="ECO:0000256" key="3">
    <source>
        <dbReference type="ARBA" id="ARBA00023163"/>
    </source>
</evidence>
<comment type="caution">
    <text evidence="6">The sequence shown here is derived from an EMBL/GenBank/DDBJ whole genome shotgun (WGS) entry which is preliminary data.</text>
</comment>
<feature type="domain" description="HTH tetR-type" evidence="5">
    <location>
        <begin position="17"/>
        <end position="77"/>
    </location>
</feature>
<keyword evidence="1" id="KW-0805">Transcription regulation</keyword>
<dbReference type="InterPro" id="IPR050109">
    <property type="entry name" value="HTH-type_TetR-like_transc_reg"/>
</dbReference>
<keyword evidence="7" id="KW-1185">Reference proteome</keyword>
<gene>
    <name evidence="6" type="ORF">HJA_15319</name>
</gene>
<dbReference type="InterPro" id="IPR001647">
    <property type="entry name" value="HTH_TetR"/>
</dbReference>
<dbReference type="PANTHER" id="PTHR30055:SF234">
    <property type="entry name" value="HTH-TYPE TRANSCRIPTIONAL REGULATOR BETI"/>
    <property type="match status" value="1"/>
</dbReference>
<sequence>MNIREDFLRPRTERENAVRRTTILEAAEALLLESHNQRFSISNVAKRVGVSQSTIFLHFRNREELLTSLYTRVGQNFFTTFLSRLHEGISDEAFCEAFIDTALEFPGFRIMRPMIMRVVEESLNQDYINEAIKEIFRYRTSTADQVEELLHLKPGQGRRLMKALVNLMCGSIQADIKRLLAMDDGQSEEVTSAIRSFDFRASFLDGAHLLMTGIRNI</sequence>
<dbReference type="SUPFAM" id="SSF46689">
    <property type="entry name" value="Homeodomain-like"/>
    <property type="match status" value="1"/>
</dbReference>
<evidence type="ECO:0000256" key="2">
    <source>
        <dbReference type="ARBA" id="ARBA00023125"/>
    </source>
</evidence>
<dbReference type="OrthoDB" id="9816431at2"/>
<evidence type="ECO:0000259" key="5">
    <source>
        <dbReference type="PROSITE" id="PS50977"/>
    </source>
</evidence>
<evidence type="ECO:0000256" key="4">
    <source>
        <dbReference type="PROSITE-ProRule" id="PRU00335"/>
    </source>
</evidence>
<proteinExistence type="predicted"/>
<dbReference type="RefSeq" id="WP_035583833.1">
    <property type="nucleotide sequence ID" value="NZ_ARYJ01000013.1"/>
</dbReference>
<dbReference type="PROSITE" id="PS50977">
    <property type="entry name" value="HTH_TETR_2"/>
    <property type="match status" value="1"/>
</dbReference>
<dbReference type="InterPro" id="IPR009057">
    <property type="entry name" value="Homeodomain-like_sf"/>
</dbReference>
<dbReference type="Pfam" id="PF00440">
    <property type="entry name" value="TetR_N"/>
    <property type="match status" value="1"/>
</dbReference>
<dbReference type="AlphaFoldDB" id="A0A059F7H3"/>
<dbReference type="GO" id="GO:0003700">
    <property type="term" value="F:DNA-binding transcription factor activity"/>
    <property type="evidence" value="ECO:0007669"/>
    <property type="project" value="TreeGrafter"/>
</dbReference>
<accession>A0A059F7H3</accession>
<evidence type="ECO:0000313" key="6">
    <source>
        <dbReference type="EMBL" id="KCZ86534.1"/>
    </source>
</evidence>
<dbReference type="PATRIC" id="fig|1280952.3.peg.3066"/>
<reference evidence="6 7" key="1">
    <citation type="journal article" date="2014" name="Antonie Van Leeuwenhoek">
        <title>Hyphomonas beringensis sp. nov. and Hyphomonas chukchiensis sp. nov., isolated from surface seawater of the Bering Sea and Chukchi Sea.</title>
        <authorList>
            <person name="Li C."/>
            <person name="Lai Q."/>
            <person name="Li G."/>
            <person name="Dong C."/>
            <person name="Wang J."/>
            <person name="Liao Y."/>
            <person name="Shao Z."/>
        </authorList>
    </citation>
    <scope>NUCLEOTIDE SEQUENCE [LARGE SCALE GENOMIC DNA]</scope>
    <source>
        <strain evidence="6 7">VP2</strain>
    </source>
</reference>
<dbReference type="PRINTS" id="PR00455">
    <property type="entry name" value="HTHTETR"/>
</dbReference>
<organism evidence="6 7">
    <name type="scientific">Hyphomonas jannaschiana VP2</name>
    <dbReference type="NCBI Taxonomy" id="1280952"/>
    <lineage>
        <taxon>Bacteria</taxon>
        <taxon>Pseudomonadati</taxon>
        <taxon>Pseudomonadota</taxon>
        <taxon>Alphaproteobacteria</taxon>
        <taxon>Hyphomonadales</taxon>
        <taxon>Hyphomonadaceae</taxon>
        <taxon>Hyphomonas</taxon>
    </lineage>
</organism>
<name>A0A059F7H3_9PROT</name>
<feature type="DNA-binding region" description="H-T-H motif" evidence="4">
    <location>
        <begin position="40"/>
        <end position="59"/>
    </location>
</feature>
<protein>
    <submittedName>
        <fullName evidence="6">TetR family transcriptional regulator</fullName>
    </submittedName>
</protein>
<keyword evidence="3" id="KW-0804">Transcription</keyword>
<dbReference type="PANTHER" id="PTHR30055">
    <property type="entry name" value="HTH-TYPE TRANSCRIPTIONAL REGULATOR RUTR"/>
    <property type="match status" value="1"/>
</dbReference>